<evidence type="ECO:0000313" key="2">
    <source>
        <dbReference type="Proteomes" id="UP000479132"/>
    </source>
</evidence>
<reference evidence="1 2" key="1">
    <citation type="submission" date="2020-02" db="EMBL/GenBank/DDBJ databases">
        <title>Aliifodinibius halophilus 2W32, complete genome.</title>
        <authorList>
            <person name="Li Y."/>
            <person name="Wu S."/>
        </authorList>
    </citation>
    <scope>NUCLEOTIDE SEQUENCE [LARGE SCALE GENOMIC DNA]</scope>
    <source>
        <strain evidence="1 2">2W32</strain>
    </source>
</reference>
<accession>A0A6M1TCA2</accession>
<dbReference type="Proteomes" id="UP000479132">
    <property type="component" value="Unassembled WGS sequence"/>
</dbReference>
<protein>
    <recommendedName>
        <fullName evidence="3">VCBS repeat-containing protein</fullName>
    </recommendedName>
</protein>
<sequence>MTRLKLPGLFLLIFTLFTACSSIPDRPWSDAIPENAPFVIIPAEGATLNSVLASSYTPFLDDVTSSAVQLLSRVDSTASQSIPLQAIMLYTGSNDQLETVWMADAEPNILRKLTDHFYQRFSQNEYFFQDVTIHKLRMQDRTLFAAQMHEHLLISESSLGIEDAIRAYLGSSPRADLSDLSLAPGNIVMNTPSLDEWLRQLTSVTYRPQIKNALKGTKPSLLSANRKSDKTQEVAFSGTLPLSKEIPTDLVASFSSINAPISLDRYISSNAAAFVLLRLSPRMAPPTSINNPTKLDSTLLADQYQYTEIAQTLDPEFAMVTYAQSGFLSTGEHLFIRKVSEPATLRQQLRQLTQDDLIQRKDGTYFVQSPTIAKLVGSSLCSFRDFYLDVTGNAVIISKRKGLVEMVSSDRNRRRTMYYEQHFRDIKNDLSDQISGLFVTGEDFYPFIKPFLAPDNYLDAITSKFNTFTASATLNDNKDELAFEFQTYQAEDRSAPYREKWIFPTGAELSGKPVMADIGGSDQEEIIFATKSGNLYALAADGTVVLQANTGSDEPLGSPVIYDWYSTNQNVILIAAGDKIYGWNDNGQPLPKFPFRLNEKITSPLQVDDIDRNGLPNAIVATSDRNLHALNGRGKNIGGWPVTTNAKIRTQPVVEEYRGDRSVLAFSENAVHSWSADGNQRNGFPKFVNASLNGSPLIHENHILANAADGYLYAVGPKKLFADSLNVLETTSESSGIEAVYASSSALMGTPSVHNMRLRANEQTYREDMILTISNNGSIFLLNTKGQLRFTQNMGQPAASSFSPFITDINNDNLDDIVALANFGRLYIWEAYSGERIYSVPTSAMAYPKIADIDGDGYKELMAQTREGLRCWTIFGEDK</sequence>
<dbReference type="Gene3D" id="2.130.10.10">
    <property type="entry name" value="YVTN repeat-like/Quinoprotein amine dehydrogenase"/>
    <property type="match status" value="1"/>
</dbReference>
<proteinExistence type="predicted"/>
<dbReference type="InterPro" id="IPR011047">
    <property type="entry name" value="Quinoprotein_ADH-like_sf"/>
</dbReference>
<comment type="caution">
    <text evidence="1">The sequence shown here is derived from an EMBL/GenBank/DDBJ whole genome shotgun (WGS) entry which is preliminary data.</text>
</comment>
<dbReference type="SUPFAM" id="SSF50998">
    <property type="entry name" value="Quinoprotein alcohol dehydrogenase-like"/>
    <property type="match status" value="1"/>
</dbReference>
<dbReference type="EMBL" id="JAALLS010000022">
    <property type="protein sequence ID" value="NGP89621.1"/>
    <property type="molecule type" value="Genomic_DNA"/>
</dbReference>
<evidence type="ECO:0008006" key="3">
    <source>
        <dbReference type="Google" id="ProtNLM"/>
    </source>
</evidence>
<keyword evidence="2" id="KW-1185">Reference proteome</keyword>
<name>A0A6M1TCA2_9BACT</name>
<organism evidence="1 2">
    <name type="scientific">Fodinibius halophilus</name>
    <dbReference type="NCBI Taxonomy" id="1736908"/>
    <lineage>
        <taxon>Bacteria</taxon>
        <taxon>Pseudomonadati</taxon>
        <taxon>Balneolota</taxon>
        <taxon>Balneolia</taxon>
        <taxon>Balneolales</taxon>
        <taxon>Balneolaceae</taxon>
        <taxon>Fodinibius</taxon>
    </lineage>
</organism>
<dbReference type="PROSITE" id="PS51257">
    <property type="entry name" value="PROKAR_LIPOPROTEIN"/>
    <property type="match status" value="1"/>
</dbReference>
<evidence type="ECO:0000313" key="1">
    <source>
        <dbReference type="EMBL" id="NGP89621.1"/>
    </source>
</evidence>
<dbReference type="AlphaFoldDB" id="A0A6M1TCA2"/>
<dbReference type="RefSeq" id="WP_165270558.1">
    <property type="nucleotide sequence ID" value="NZ_JAALLS010000022.1"/>
</dbReference>
<gene>
    <name evidence="1" type="ORF">G3569_14780</name>
</gene>
<dbReference type="InterPro" id="IPR015943">
    <property type="entry name" value="WD40/YVTN_repeat-like_dom_sf"/>
</dbReference>